<keyword evidence="1" id="KW-0812">Transmembrane</keyword>
<dbReference type="InterPro" id="IPR012464">
    <property type="entry name" value="DUF1676"/>
</dbReference>
<dbReference type="RefSeq" id="XP_018321591.1">
    <property type="nucleotide sequence ID" value="XM_018466089.1"/>
</dbReference>
<feature type="transmembrane region" description="Helical" evidence="1">
    <location>
        <begin position="6"/>
        <end position="27"/>
    </location>
</feature>
<dbReference type="AlphaFoldDB" id="A0A1W4WC87"/>
<protein>
    <submittedName>
        <fullName evidence="3">Uncharacterized protein LOC108734501</fullName>
    </submittedName>
</protein>
<dbReference type="OrthoDB" id="8189012at2759"/>
<proteinExistence type="predicted"/>
<keyword evidence="1" id="KW-0472">Membrane</keyword>
<keyword evidence="2" id="KW-1185">Reference proteome</keyword>
<sequence length="242" mass="26456">MAVPTVQLVVISLLMTEFGIAAGDVHIVHRVRKCIGKDYSMVCIKEELLDILNQTVMSHESFRLGNWMEIERDPEYVANHIDEDLPTNMEKRDEKLTELLYRKAEEYFESRSLRLHLADVIEGRKKKGGGGGGKMALVAMAATMMAQGMMTGKTAMVAVIALVLAKMAMMMCGVTMMKKMMSGGETQHIVYTADLGGGGGGGGYGSGGGWGRSLLIPSNHEIVYRAHTPSSLQENQYPIITP</sequence>
<evidence type="ECO:0000313" key="2">
    <source>
        <dbReference type="Proteomes" id="UP000192223"/>
    </source>
</evidence>
<accession>A0A1W4WC87</accession>
<reference evidence="3" key="1">
    <citation type="submission" date="2025-08" db="UniProtKB">
        <authorList>
            <consortium name="RefSeq"/>
        </authorList>
    </citation>
    <scope>IDENTIFICATION</scope>
    <source>
        <tissue evidence="3">Entire body</tissue>
    </source>
</reference>
<organism evidence="2 3">
    <name type="scientific">Agrilus planipennis</name>
    <name type="common">Emerald ash borer</name>
    <name type="synonym">Agrilus marcopoli</name>
    <dbReference type="NCBI Taxonomy" id="224129"/>
    <lineage>
        <taxon>Eukaryota</taxon>
        <taxon>Metazoa</taxon>
        <taxon>Ecdysozoa</taxon>
        <taxon>Arthropoda</taxon>
        <taxon>Hexapoda</taxon>
        <taxon>Insecta</taxon>
        <taxon>Pterygota</taxon>
        <taxon>Neoptera</taxon>
        <taxon>Endopterygota</taxon>
        <taxon>Coleoptera</taxon>
        <taxon>Polyphaga</taxon>
        <taxon>Elateriformia</taxon>
        <taxon>Buprestoidea</taxon>
        <taxon>Buprestidae</taxon>
        <taxon>Agrilinae</taxon>
        <taxon>Agrilus</taxon>
    </lineage>
</organism>
<gene>
    <name evidence="3" type="primary">LOC108734501</name>
</gene>
<name>A0A1W4WC87_AGRPL</name>
<evidence type="ECO:0000313" key="3">
    <source>
        <dbReference type="RefSeq" id="XP_018321591.1"/>
    </source>
</evidence>
<feature type="transmembrane region" description="Helical" evidence="1">
    <location>
        <begin position="156"/>
        <end position="177"/>
    </location>
</feature>
<dbReference type="PANTHER" id="PTHR21879">
    <property type="entry name" value="FI03362P-RELATED-RELATED"/>
    <property type="match status" value="1"/>
</dbReference>
<keyword evidence="1" id="KW-1133">Transmembrane helix</keyword>
<dbReference type="Pfam" id="PF07898">
    <property type="entry name" value="DUF1676"/>
    <property type="match status" value="1"/>
</dbReference>
<evidence type="ECO:0000256" key="1">
    <source>
        <dbReference type="SAM" id="Phobius"/>
    </source>
</evidence>
<dbReference type="InParanoid" id="A0A1W4WC87"/>
<dbReference type="GeneID" id="108734501"/>
<dbReference type="Proteomes" id="UP000192223">
    <property type="component" value="Unplaced"/>
</dbReference>
<dbReference type="PANTHER" id="PTHR21879:SF22">
    <property type="entry name" value="FI03362P-RELATED"/>
    <property type="match status" value="1"/>
</dbReference>
<dbReference type="KEGG" id="apln:108734501"/>
<dbReference type="GO" id="GO:0016020">
    <property type="term" value="C:membrane"/>
    <property type="evidence" value="ECO:0007669"/>
    <property type="project" value="TreeGrafter"/>
</dbReference>